<dbReference type="SUPFAM" id="SSF51905">
    <property type="entry name" value="FAD/NAD(P)-binding domain"/>
    <property type="match status" value="1"/>
</dbReference>
<dbReference type="OrthoDB" id="32867at2157"/>
<proteinExistence type="inferred from homology"/>
<dbReference type="PANTHER" id="PTHR43498:SF1">
    <property type="entry name" value="COB--COM HETERODISULFIDE REDUCTASE IRON-SULFUR SUBUNIT A"/>
    <property type="match status" value="1"/>
</dbReference>
<dbReference type="InterPro" id="IPR017896">
    <property type="entry name" value="4Fe4S_Fe-S-bd"/>
</dbReference>
<reference evidence="12 13" key="1">
    <citation type="journal article" date="2010" name="Stand. Genomic Sci.">
        <title>Complete genome sequence of Archaeoglobus profundus type strain (AV18).</title>
        <authorList>
            <person name="von Jan M."/>
            <person name="Lapidus A."/>
            <person name="Del Rio T.G."/>
            <person name="Copeland A."/>
            <person name="Tice H."/>
            <person name="Cheng J.F."/>
            <person name="Lucas S."/>
            <person name="Chen F."/>
            <person name="Nolan M."/>
            <person name="Goodwin L."/>
            <person name="Han C."/>
            <person name="Pitluck S."/>
            <person name="Liolios K."/>
            <person name="Ivanova N."/>
            <person name="Mavromatis K."/>
            <person name="Ovchinnikova G."/>
            <person name="Chertkov O."/>
            <person name="Pati A."/>
            <person name="Chen A."/>
            <person name="Palaniappan K."/>
            <person name="Land M."/>
            <person name="Hauser L."/>
            <person name="Chang Y.J."/>
            <person name="Jeffries C.D."/>
            <person name="Saunders E."/>
            <person name="Brettin T."/>
            <person name="Detter J.C."/>
            <person name="Chain P."/>
            <person name="Eichinger K."/>
            <person name="Huber H."/>
            <person name="Spring S."/>
            <person name="Rohde M."/>
            <person name="Goker M."/>
            <person name="Wirth R."/>
            <person name="Woyke T."/>
            <person name="Bristow J."/>
            <person name="Eisen J.A."/>
            <person name="Markowitz V."/>
            <person name="Hugenholtz P."/>
            <person name="Kyrpides N.C."/>
            <person name="Klenk H.P."/>
        </authorList>
    </citation>
    <scope>NUCLEOTIDE SEQUENCE [LARGE SCALE GENOMIC DNA]</scope>
    <source>
        <strain evidence="13">DSM 5631 / JCM 9629 / NBRC 100127 / Av18</strain>
    </source>
</reference>
<dbReference type="UniPathway" id="UPA00647">
    <property type="reaction ID" value="UER00700"/>
</dbReference>
<comment type="cofactor">
    <cofactor evidence="10">
        <name>[4Fe-4S] cluster</name>
        <dbReference type="ChEBI" id="CHEBI:49883"/>
    </cofactor>
</comment>
<dbReference type="KEGG" id="apo:Arcpr_1061"/>
<evidence type="ECO:0000256" key="7">
    <source>
        <dbReference type="ARBA" id="ARBA00023002"/>
    </source>
</evidence>
<evidence type="ECO:0000313" key="12">
    <source>
        <dbReference type="EMBL" id="ADB58120.1"/>
    </source>
</evidence>
<evidence type="ECO:0000256" key="6">
    <source>
        <dbReference type="ARBA" id="ARBA00022827"/>
    </source>
</evidence>
<name>D2RDC6_ARCPA</name>
<dbReference type="eggNOG" id="arCOG02235">
    <property type="taxonomic scope" value="Archaea"/>
</dbReference>
<organism evidence="12 13">
    <name type="scientific">Archaeoglobus profundus (strain DSM 5631 / JCM 9629 / NBRC 100127 / Av18)</name>
    <dbReference type="NCBI Taxonomy" id="572546"/>
    <lineage>
        <taxon>Archaea</taxon>
        <taxon>Methanobacteriati</taxon>
        <taxon>Methanobacteriota</taxon>
        <taxon>Archaeoglobi</taxon>
        <taxon>Archaeoglobales</taxon>
        <taxon>Archaeoglobaceae</taxon>
        <taxon>Archaeoglobus</taxon>
    </lineage>
</organism>
<dbReference type="PANTHER" id="PTHR43498">
    <property type="entry name" value="FERREDOXIN:COB-COM HETERODISULFIDE REDUCTASE SUBUNIT A"/>
    <property type="match status" value="1"/>
</dbReference>
<evidence type="ECO:0000256" key="5">
    <source>
        <dbReference type="ARBA" id="ARBA00022723"/>
    </source>
</evidence>
<comment type="subunit">
    <text evidence="10">The ferredoxin:CoB-CoM heterodisulfide reductase is composed of three subunits; HdrA, HdrB and HdrC.</text>
</comment>
<keyword evidence="3 10" id="KW-0004">4Fe-4S</keyword>
<dbReference type="EMBL" id="CP001857">
    <property type="protein sequence ID" value="ADB58120.1"/>
    <property type="molecule type" value="Genomic_DNA"/>
</dbReference>
<comment type="similarity">
    <text evidence="2 10">Belongs to the HdrA family.</text>
</comment>
<keyword evidence="5 10" id="KW-0479">Metal-binding</keyword>
<evidence type="ECO:0000256" key="9">
    <source>
        <dbReference type="ARBA" id="ARBA00023014"/>
    </source>
</evidence>
<dbReference type="InterPro" id="IPR036188">
    <property type="entry name" value="FAD/NAD-bd_sf"/>
</dbReference>
<dbReference type="EC" id="1.8.-.-" evidence="10"/>
<keyword evidence="4 10" id="KW-0285">Flavoprotein</keyword>
<comment type="cofactor">
    <cofactor evidence="1 10">
        <name>FAD</name>
        <dbReference type="ChEBI" id="CHEBI:57692"/>
    </cofactor>
</comment>
<evidence type="ECO:0000256" key="1">
    <source>
        <dbReference type="ARBA" id="ARBA00001974"/>
    </source>
</evidence>
<dbReference type="Gene3D" id="3.30.70.20">
    <property type="match status" value="2"/>
</dbReference>
<dbReference type="PaxDb" id="572546-Arcpr_1061"/>
<dbReference type="GO" id="GO:0051539">
    <property type="term" value="F:4 iron, 4 sulfur cluster binding"/>
    <property type="evidence" value="ECO:0007669"/>
    <property type="project" value="UniProtKB-UniRule"/>
</dbReference>
<dbReference type="GO" id="GO:0016491">
    <property type="term" value="F:oxidoreductase activity"/>
    <property type="evidence" value="ECO:0007669"/>
    <property type="project" value="UniProtKB-UniRule"/>
</dbReference>
<dbReference type="HOGENOM" id="CLU_020302_0_0_2"/>
<evidence type="ECO:0000256" key="2">
    <source>
        <dbReference type="ARBA" id="ARBA00006561"/>
    </source>
</evidence>
<dbReference type="GeneID" id="8739738"/>
<dbReference type="InterPro" id="IPR039650">
    <property type="entry name" value="HdrA-like"/>
</dbReference>
<dbReference type="Pfam" id="PF13450">
    <property type="entry name" value="NAD_binding_8"/>
    <property type="match status" value="1"/>
</dbReference>
<dbReference type="InterPro" id="IPR017900">
    <property type="entry name" value="4Fe4S_Fe_S_CS"/>
</dbReference>
<accession>D2RDC6</accession>
<keyword evidence="7 10" id="KW-0560">Oxidoreductase</keyword>
<dbReference type="STRING" id="572546.Arcpr_1061"/>
<dbReference type="GO" id="GO:0046872">
    <property type="term" value="F:metal ion binding"/>
    <property type="evidence" value="ECO:0007669"/>
    <property type="project" value="UniProtKB-KW"/>
</dbReference>
<comment type="pathway">
    <text evidence="10">Cofactor metabolism; coenzyme M-coenzyme B heterodisulfide reduction; coenzyme B and coenzyme M from coenzyme M-coenzyme B heterodisulfide: step 1/1.</text>
</comment>
<feature type="domain" description="4Fe-4S ferredoxin-type" evidence="11">
    <location>
        <begin position="612"/>
        <end position="641"/>
    </location>
</feature>
<keyword evidence="6 10" id="KW-0274">FAD</keyword>
<evidence type="ECO:0000256" key="10">
    <source>
        <dbReference type="RuleBase" id="RU366072"/>
    </source>
</evidence>
<dbReference type="PROSITE" id="PS51379">
    <property type="entry name" value="4FE4S_FER_2"/>
    <property type="match status" value="3"/>
</dbReference>
<gene>
    <name evidence="12" type="ordered locus">Arcpr_1061</name>
</gene>
<feature type="domain" description="4Fe-4S ferredoxin-type" evidence="11">
    <location>
        <begin position="582"/>
        <end position="611"/>
    </location>
</feature>
<dbReference type="SUPFAM" id="SSF54862">
    <property type="entry name" value="4Fe-4S ferredoxins"/>
    <property type="match status" value="1"/>
</dbReference>
<evidence type="ECO:0000256" key="3">
    <source>
        <dbReference type="ARBA" id="ARBA00022485"/>
    </source>
</evidence>
<evidence type="ECO:0000259" key="11">
    <source>
        <dbReference type="PROSITE" id="PS51379"/>
    </source>
</evidence>
<keyword evidence="8 10" id="KW-0408">Iron</keyword>
<dbReference type="AlphaFoldDB" id="D2RDC6"/>
<dbReference type="Proteomes" id="UP000001901">
    <property type="component" value="Chromosome"/>
</dbReference>
<evidence type="ECO:0000256" key="8">
    <source>
        <dbReference type="ARBA" id="ARBA00023004"/>
    </source>
</evidence>
<feature type="domain" description="4Fe-4S ferredoxin-type" evidence="11">
    <location>
        <begin position="234"/>
        <end position="263"/>
    </location>
</feature>
<evidence type="ECO:0000256" key="4">
    <source>
        <dbReference type="ARBA" id="ARBA00022630"/>
    </source>
</evidence>
<evidence type="ECO:0000313" key="13">
    <source>
        <dbReference type="Proteomes" id="UP000001901"/>
    </source>
</evidence>
<dbReference type="RefSeq" id="WP_012940456.1">
    <property type="nucleotide sequence ID" value="NC_013741.1"/>
</dbReference>
<protein>
    <recommendedName>
        <fullName evidence="10">CoB--CoM heterodisulfide reductase iron-sulfur subunit A</fullName>
        <ecNumber evidence="10">1.8.-.-</ecNumber>
    </recommendedName>
</protein>
<keyword evidence="13" id="KW-1185">Reference proteome</keyword>
<sequence>MRVGVYICHCGFNIAGVLDIDELVEFAKSLDDVVIVRDYRFMCSNPGQELIRRDIKEYNLDRVVIAACSPNLHERTFRKVLSEAGLNPFFLQIANIREQCSWVHSDDSVKATEKAKRIIKSAVERVKRHRPLEIRKADVIPRVLVIGGGIAGISASLLLAEAGVEVYLVEREPTIGGNMAKFDKTFPTLDCAACILTPKMTAVRENPNIKLFTNSEIIDVKGSVGNFKVKIRVKPRFINEEACTGCMECVEACLHYPMIPSEFDEKIGYRKPIHMQFPQAVPTCPYINPNECLHFLTNKCPMYCEEVCEADAIDFNQNERIEEIEVGAIIVATGFKLFDPSVMEEYGFGRYKNVFTALQVERMLNSTGPTGGRVVVNGREPESVAIIHCVGSRDERYKKYCSRVCCMYSLKLAHLIKERTNAEVYNFYMDMRTFGKGYEEFYKRILDEIRTIRGRVAEVTDVPINEDEKREVEKGKVIVVVEDTLLGKIVRIPVDMVILSPAMEPSEGTKELARILKVSLDENGFFKELHPKLAPTVIAPGIFVCGCAQGPKDIQDSVAQAESVAGHALSMIDRGYIELEPTTAYVDEEKCSGCGICIPLCPFQAIEIDERKRAKIDELLCMGCGVCASSCPSRAIKHRLFESETIRAEILSLLK</sequence>
<comment type="function">
    <text evidence="10">Part of a complex that catalyzes the reversible reduction of CoM-S-S-CoB to the thiol-coenzymes H-S-CoM (coenzyme M) and H-S-CoB (coenzyme B).</text>
</comment>
<dbReference type="Gene3D" id="3.40.50.720">
    <property type="entry name" value="NAD(P)-binding Rossmann-like Domain"/>
    <property type="match status" value="1"/>
</dbReference>
<dbReference type="Pfam" id="PF14697">
    <property type="entry name" value="Fer4_21"/>
    <property type="match status" value="1"/>
</dbReference>
<keyword evidence="9 10" id="KW-0411">Iron-sulfur</keyword>
<dbReference type="PROSITE" id="PS00198">
    <property type="entry name" value="4FE4S_FER_1"/>
    <property type="match status" value="2"/>
</dbReference>